<proteinExistence type="predicted"/>
<accession>A0AAP6L3I8</accession>
<reference evidence="2" key="1">
    <citation type="submission" date="2023-11" db="EMBL/GenBank/DDBJ databases">
        <title>WGS of Aeromonas in Northern Israel.</title>
        <authorList>
            <person name="Hershko Y."/>
        </authorList>
    </citation>
    <scope>NUCLEOTIDE SEQUENCE</scope>
    <source>
        <strain evidence="2">02297</strain>
    </source>
</reference>
<dbReference type="Pfam" id="PF20335">
    <property type="entry name" value="DUF6630"/>
    <property type="match status" value="1"/>
</dbReference>
<dbReference type="EMBL" id="JAWZXF010000020">
    <property type="protein sequence ID" value="MDX7923847.1"/>
    <property type="molecule type" value="Genomic_DNA"/>
</dbReference>
<name>A0AAP6L3I8_AERME</name>
<dbReference type="InterPro" id="IPR046582">
    <property type="entry name" value="DUF6630"/>
</dbReference>
<protein>
    <recommendedName>
        <fullName evidence="1">DUF6630 domain-containing protein</fullName>
    </recommendedName>
</protein>
<dbReference type="AlphaFoldDB" id="A0AAP6L3I8"/>
<evidence type="ECO:0000313" key="2">
    <source>
        <dbReference type="EMBL" id="MDX7923847.1"/>
    </source>
</evidence>
<dbReference type="Proteomes" id="UP001285835">
    <property type="component" value="Unassembled WGS sequence"/>
</dbReference>
<sequence>MNTRTDELQGNALADIHGLKDHFICSEPGEEASVWSMLVLYDLWLQARGYEVVLWDIDAEQYTGFICRTDILDKLLNEGRKLGLDLIKLDHVSEQ</sequence>
<comment type="caution">
    <text evidence="2">The sequence shown here is derived from an EMBL/GenBank/DDBJ whole genome shotgun (WGS) entry which is preliminary data.</text>
</comment>
<evidence type="ECO:0000313" key="3">
    <source>
        <dbReference type="Proteomes" id="UP001285835"/>
    </source>
</evidence>
<gene>
    <name evidence="2" type="ORF">SJS82_18135</name>
</gene>
<organism evidence="2 3">
    <name type="scientific">Aeromonas media</name>
    <dbReference type="NCBI Taxonomy" id="651"/>
    <lineage>
        <taxon>Bacteria</taxon>
        <taxon>Pseudomonadati</taxon>
        <taxon>Pseudomonadota</taxon>
        <taxon>Gammaproteobacteria</taxon>
        <taxon>Aeromonadales</taxon>
        <taxon>Aeromonadaceae</taxon>
        <taxon>Aeromonas</taxon>
    </lineage>
</organism>
<feature type="domain" description="DUF6630" evidence="1">
    <location>
        <begin position="11"/>
        <end position="86"/>
    </location>
</feature>
<evidence type="ECO:0000259" key="1">
    <source>
        <dbReference type="Pfam" id="PF20335"/>
    </source>
</evidence>
<dbReference type="RefSeq" id="WP_319917881.1">
    <property type="nucleotide sequence ID" value="NZ_JAWZXF010000020.1"/>
</dbReference>